<proteinExistence type="predicted"/>
<evidence type="ECO:0000256" key="4">
    <source>
        <dbReference type="ARBA" id="ARBA00022989"/>
    </source>
</evidence>
<feature type="transmembrane region" description="Helical" evidence="6">
    <location>
        <begin position="284"/>
        <end position="309"/>
    </location>
</feature>
<feature type="transmembrane region" description="Helical" evidence="6">
    <location>
        <begin position="138"/>
        <end position="164"/>
    </location>
</feature>
<feature type="domain" description="ABC3 transporter permease C-terminal" evidence="7">
    <location>
        <begin position="89"/>
        <end position="186"/>
    </location>
</feature>
<reference evidence="8 9" key="1">
    <citation type="submission" date="2020-09" db="EMBL/GenBank/DDBJ databases">
        <title>Isolation and identification of active actinomycetes.</title>
        <authorList>
            <person name="Li X."/>
        </authorList>
    </citation>
    <scope>NUCLEOTIDE SEQUENCE [LARGE SCALE GENOMIC DNA]</scope>
    <source>
        <strain evidence="8 9">NEAU-LLC</strain>
    </source>
</reference>
<accession>A0ABR8NNF6</accession>
<dbReference type="Proteomes" id="UP000598426">
    <property type="component" value="Unassembled WGS sequence"/>
</dbReference>
<dbReference type="InterPro" id="IPR003838">
    <property type="entry name" value="ABC3_permease_C"/>
</dbReference>
<keyword evidence="4 6" id="KW-1133">Transmembrane helix</keyword>
<evidence type="ECO:0000313" key="9">
    <source>
        <dbReference type="Proteomes" id="UP000598426"/>
    </source>
</evidence>
<comment type="subcellular location">
    <subcellularLocation>
        <location evidence="1">Cell membrane</location>
        <topology evidence="1">Multi-pass membrane protein</topology>
    </subcellularLocation>
</comment>
<gene>
    <name evidence="8" type="ORF">IF188_10850</name>
</gene>
<evidence type="ECO:0000256" key="3">
    <source>
        <dbReference type="ARBA" id="ARBA00022692"/>
    </source>
</evidence>
<keyword evidence="2" id="KW-1003">Cell membrane</keyword>
<comment type="caution">
    <text evidence="8">The sequence shown here is derived from an EMBL/GenBank/DDBJ whole genome shotgun (WGS) entry which is preliminary data.</text>
</comment>
<sequence>MPDRRVPSAPAAASAARLLLRRSSARTGLLASAAATVAVAVATVCLVLAWLSRAVSVAGDPPPPGVDPDEVADQVAAGAAALASASPALVVLVALLAGTAVAQLARLVAAAREHETATVRARGFSRAQAWTTDVAEGAVVALAGTVVGLVVAAGASAVAGAGALAGLAPWPWALALAVLLTVVFAVALRRGEGRRSSARTTRATTAAVVGVLLLATGLVVWQLPLSRSEGFDPIVAAAPAVVLSAGAVVALAVFGAVAVAWARPAASAPGLEPGYPARQVARRIPIFAVAVLLVALTVAQSVFTAAYGATWTAMTTDSAAVRAGADLRVDLTPQTATTALVAEAAAVPGIDAATGALVTGVEIGELDAQLVAVPETALDTVVTTAGGLVDPDALAADADGAVASEPVELGDAATAVRVTVEIAGQNGTNAIPVLLSAVLLDATGTPAVVTLTGEAPPTGQGLVSYTAQGELPDGTAPWRLLALLLGTPLTPVPPQVSVSIVSAEAVGGDALELEGTASLTNQTREAVLWLADGGEAGAGEDAPPVAAAVTTALAARLGIGLGDQLEFRYEGVGRRGTATIASLVDAVPGTAATLALFVPMQTLLTSQLQRGTSIVVPDSVWAAGDTASADGFSAALGDRPVATAAPGVTASIVGALVPGWWIATAGSALLSLVAALAIVQTLALARRRELGVLRAAGVTAGRQARMRAAELAVVFGAAVVLGGAAGVLVSVLIVPSLVRAVTPGILPLAGGVEISWPPLGIAVVGLVVGLAAIVGVAAAGVHRAARTATVGEESR</sequence>
<feature type="transmembrane region" description="Helical" evidence="6">
    <location>
        <begin position="200"/>
        <end position="221"/>
    </location>
</feature>
<keyword evidence="9" id="KW-1185">Reference proteome</keyword>
<name>A0ABR8NNF6_9MICO</name>
<feature type="domain" description="ABC3 transporter permease C-terminal" evidence="7">
    <location>
        <begin position="662"/>
        <end position="779"/>
    </location>
</feature>
<protein>
    <recommendedName>
        <fullName evidence="7">ABC3 transporter permease C-terminal domain-containing protein</fullName>
    </recommendedName>
</protein>
<feature type="transmembrane region" description="Helical" evidence="6">
    <location>
        <begin position="71"/>
        <end position="97"/>
    </location>
</feature>
<feature type="transmembrane region" description="Helical" evidence="6">
    <location>
        <begin position="241"/>
        <end position="263"/>
    </location>
</feature>
<feature type="transmembrane region" description="Helical" evidence="6">
    <location>
        <begin position="27"/>
        <end position="51"/>
    </location>
</feature>
<dbReference type="EMBL" id="JACXZS010000006">
    <property type="protein sequence ID" value="MBD3942195.1"/>
    <property type="molecule type" value="Genomic_DNA"/>
</dbReference>
<feature type="transmembrane region" description="Helical" evidence="6">
    <location>
        <begin position="711"/>
        <end position="738"/>
    </location>
</feature>
<feature type="transmembrane region" description="Helical" evidence="6">
    <location>
        <begin position="660"/>
        <end position="685"/>
    </location>
</feature>
<keyword evidence="3 6" id="KW-0812">Transmembrane</keyword>
<evidence type="ECO:0000259" key="7">
    <source>
        <dbReference type="Pfam" id="PF02687"/>
    </source>
</evidence>
<evidence type="ECO:0000256" key="6">
    <source>
        <dbReference type="SAM" id="Phobius"/>
    </source>
</evidence>
<organism evidence="8 9">
    <name type="scientific">Microbacterium helvum</name>
    <dbReference type="NCBI Taxonomy" id="2773713"/>
    <lineage>
        <taxon>Bacteria</taxon>
        <taxon>Bacillati</taxon>
        <taxon>Actinomycetota</taxon>
        <taxon>Actinomycetes</taxon>
        <taxon>Micrococcales</taxon>
        <taxon>Microbacteriaceae</taxon>
        <taxon>Microbacterium</taxon>
    </lineage>
</organism>
<evidence type="ECO:0000256" key="5">
    <source>
        <dbReference type="ARBA" id="ARBA00023136"/>
    </source>
</evidence>
<keyword evidence="5 6" id="KW-0472">Membrane</keyword>
<feature type="transmembrane region" description="Helical" evidence="6">
    <location>
        <begin position="758"/>
        <end position="781"/>
    </location>
</feature>
<evidence type="ECO:0000256" key="2">
    <source>
        <dbReference type="ARBA" id="ARBA00022475"/>
    </source>
</evidence>
<evidence type="ECO:0000256" key="1">
    <source>
        <dbReference type="ARBA" id="ARBA00004651"/>
    </source>
</evidence>
<feature type="transmembrane region" description="Helical" evidence="6">
    <location>
        <begin position="170"/>
        <end position="188"/>
    </location>
</feature>
<dbReference type="Pfam" id="PF02687">
    <property type="entry name" value="FtsX"/>
    <property type="match status" value="2"/>
</dbReference>
<evidence type="ECO:0000313" key="8">
    <source>
        <dbReference type="EMBL" id="MBD3942195.1"/>
    </source>
</evidence>